<keyword evidence="3" id="KW-0812">Transmembrane</keyword>
<dbReference type="InterPro" id="IPR050768">
    <property type="entry name" value="UPF0353/GerABKA_families"/>
</dbReference>
<dbReference type="EMBL" id="JBHSRI010000025">
    <property type="protein sequence ID" value="MFC6040578.1"/>
    <property type="molecule type" value="Genomic_DNA"/>
</dbReference>
<comment type="caution">
    <text evidence="4">The sequence shown here is derived from an EMBL/GenBank/DDBJ whole genome shotgun (WGS) entry which is preliminary data.</text>
</comment>
<dbReference type="Pfam" id="PF03323">
    <property type="entry name" value="GerA"/>
    <property type="match status" value="1"/>
</dbReference>
<feature type="transmembrane region" description="Helical" evidence="3">
    <location>
        <begin position="412"/>
        <end position="430"/>
    </location>
</feature>
<gene>
    <name evidence="4" type="ORF">ACFPYN_14215</name>
</gene>
<dbReference type="RefSeq" id="WP_377735089.1">
    <property type="nucleotide sequence ID" value="NZ_JBHSRI010000025.1"/>
</dbReference>
<feature type="transmembrane region" description="Helical" evidence="3">
    <location>
        <begin position="442"/>
        <end position="468"/>
    </location>
</feature>
<reference evidence="5" key="1">
    <citation type="journal article" date="2019" name="Int. J. Syst. Evol. Microbiol.">
        <title>The Global Catalogue of Microorganisms (GCM) 10K type strain sequencing project: providing services to taxonomists for standard genome sequencing and annotation.</title>
        <authorList>
            <consortium name="The Broad Institute Genomics Platform"/>
            <consortium name="The Broad Institute Genome Sequencing Center for Infectious Disease"/>
            <person name="Wu L."/>
            <person name="Ma J."/>
        </authorList>
    </citation>
    <scope>NUCLEOTIDE SEQUENCE [LARGE SCALE GENOMIC DNA]</scope>
    <source>
        <strain evidence="5">CCUG 54527</strain>
    </source>
</reference>
<dbReference type="InterPro" id="IPR004995">
    <property type="entry name" value="Spore_Ger"/>
</dbReference>
<dbReference type="Proteomes" id="UP001596170">
    <property type="component" value="Unassembled WGS sequence"/>
</dbReference>
<sequence length="532" mass="59495">MGFFNKKNKKTESAYSASITPPSLLQPENALKISLKENLQKIKEDLGNSTDIVFREFRIGKYKSIQAGAIYTDGLTDTESLERVIKQLLELDIQVNSVNQKKETEQNIMDELNFSIFVGDVRNLTDFNMLYASLLSGETILLVEGYTQGIIISNKHWEERGVTEPSSQTVVRGPREGFSENVRINTALVRRKIKDPNLWVETKIIGKHTNTNVAVMYINGIVNEKLVKEVHERLDRINIDGIFESGNIEELIEDSVYSPFPTIINTERPDAVAAALLDGRIAILVDGTPFVLIVPSLFIQFFQSPEDYYQRAYIASLVRFLRFVAYGIALLAPAIFIALTTYHQEMIPTALLMNLAHQREGVPFPAFVETILVEITFEILREAGLRMPRSIGPTMSIVGAFVLGSASVEAGMITAATVIIVSITAICSYVSPLYDISIAVRILRFIFIGLAASFGLFGIIVGLIVMILHLCSLRSFGVPYMSPLAPFYLADQKDTLFRFPAWKMFTRPRLISQQNVVKQQAPESAKPEPNKN</sequence>
<evidence type="ECO:0000313" key="5">
    <source>
        <dbReference type="Proteomes" id="UP001596170"/>
    </source>
</evidence>
<keyword evidence="5" id="KW-1185">Reference proteome</keyword>
<evidence type="ECO:0000313" key="4">
    <source>
        <dbReference type="EMBL" id="MFC6040578.1"/>
    </source>
</evidence>
<name>A0ABW1LBS8_9BACL</name>
<comment type="similarity">
    <text evidence="1">Belongs to the GerABKA family.</text>
</comment>
<dbReference type="PIRSF" id="PIRSF005690">
    <property type="entry name" value="GerBA"/>
    <property type="match status" value="1"/>
</dbReference>
<feature type="transmembrane region" description="Helical" evidence="3">
    <location>
        <begin position="323"/>
        <end position="342"/>
    </location>
</feature>
<dbReference type="PANTHER" id="PTHR22550:SF5">
    <property type="entry name" value="LEUCINE ZIPPER PROTEIN 4"/>
    <property type="match status" value="1"/>
</dbReference>
<keyword evidence="3" id="KW-1133">Transmembrane helix</keyword>
<proteinExistence type="inferred from homology"/>
<keyword evidence="2 3" id="KW-0472">Membrane</keyword>
<dbReference type="PANTHER" id="PTHR22550">
    <property type="entry name" value="SPORE GERMINATION PROTEIN"/>
    <property type="match status" value="1"/>
</dbReference>
<organism evidence="4 5">
    <name type="scientific">Paenisporosarcina macmurdoensis</name>
    <dbReference type="NCBI Taxonomy" id="212659"/>
    <lineage>
        <taxon>Bacteria</taxon>
        <taxon>Bacillati</taxon>
        <taxon>Bacillota</taxon>
        <taxon>Bacilli</taxon>
        <taxon>Bacillales</taxon>
        <taxon>Caryophanaceae</taxon>
        <taxon>Paenisporosarcina</taxon>
    </lineage>
</organism>
<accession>A0ABW1LBS8</accession>
<evidence type="ECO:0000256" key="3">
    <source>
        <dbReference type="SAM" id="Phobius"/>
    </source>
</evidence>
<protein>
    <submittedName>
        <fullName evidence="4">Spore germination protein</fullName>
    </submittedName>
</protein>
<evidence type="ECO:0000256" key="2">
    <source>
        <dbReference type="ARBA" id="ARBA00023136"/>
    </source>
</evidence>
<evidence type="ECO:0000256" key="1">
    <source>
        <dbReference type="ARBA" id="ARBA00005278"/>
    </source>
</evidence>